<dbReference type="FunFam" id="3.80.10.10:FF:000449">
    <property type="entry name" value="F-box protein SKIP2"/>
    <property type="match status" value="1"/>
</dbReference>
<dbReference type="PANTHER" id="PTHR13318">
    <property type="entry name" value="PARTNER OF PAIRED, ISOFORM B-RELATED"/>
    <property type="match status" value="1"/>
</dbReference>
<dbReference type="SUPFAM" id="SSF81383">
    <property type="entry name" value="F-box domain"/>
    <property type="match status" value="1"/>
</dbReference>
<dbReference type="InterPro" id="IPR057207">
    <property type="entry name" value="FBXL15_LRR"/>
</dbReference>
<dbReference type="Gene3D" id="1.20.1280.50">
    <property type="match status" value="1"/>
</dbReference>
<dbReference type="Pfam" id="PF25372">
    <property type="entry name" value="DUF7885"/>
    <property type="match status" value="2"/>
</dbReference>
<evidence type="ECO:0000259" key="3">
    <source>
        <dbReference type="Pfam" id="PF25372"/>
    </source>
</evidence>
<feature type="domain" description="F-box" evidence="2">
    <location>
        <begin position="64"/>
        <end position="93"/>
    </location>
</feature>
<dbReference type="CDD" id="cd22159">
    <property type="entry name" value="F-box_AtTIR1-like"/>
    <property type="match status" value="1"/>
</dbReference>
<evidence type="ECO:0008006" key="6">
    <source>
        <dbReference type="Google" id="ProtNLM"/>
    </source>
</evidence>
<organism evidence="4 5">
    <name type="scientific">Tagetes erecta</name>
    <name type="common">African marigold</name>
    <dbReference type="NCBI Taxonomy" id="13708"/>
    <lineage>
        <taxon>Eukaryota</taxon>
        <taxon>Viridiplantae</taxon>
        <taxon>Streptophyta</taxon>
        <taxon>Embryophyta</taxon>
        <taxon>Tracheophyta</taxon>
        <taxon>Spermatophyta</taxon>
        <taxon>Magnoliopsida</taxon>
        <taxon>eudicotyledons</taxon>
        <taxon>Gunneridae</taxon>
        <taxon>Pentapetalae</taxon>
        <taxon>asterids</taxon>
        <taxon>campanulids</taxon>
        <taxon>Asterales</taxon>
        <taxon>Asteraceae</taxon>
        <taxon>Asteroideae</taxon>
        <taxon>Heliantheae alliance</taxon>
        <taxon>Tageteae</taxon>
        <taxon>Tagetes</taxon>
    </lineage>
</organism>
<dbReference type="AlphaFoldDB" id="A0AAD8L8G4"/>
<dbReference type="GO" id="GO:0031146">
    <property type="term" value="P:SCF-dependent proteasomal ubiquitin-dependent protein catabolic process"/>
    <property type="evidence" value="ECO:0007669"/>
    <property type="project" value="TreeGrafter"/>
</dbReference>
<gene>
    <name evidence="4" type="ORF">QVD17_10011</name>
</gene>
<feature type="region of interest" description="Disordered" evidence="1">
    <location>
        <begin position="1"/>
        <end position="33"/>
    </location>
</feature>
<dbReference type="FunFam" id="1.20.1280.50:FF:000023">
    <property type="entry name" value="F-box/LRR-repeat protein 4"/>
    <property type="match status" value="1"/>
</dbReference>
<dbReference type="Pfam" id="PF00646">
    <property type="entry name" value="F-box"/>
    <property type="match status" value="1"/>
</dbReference>
<comment type="caution">
    <text evidence="4">The sequence shown here is derived from an EMBL/GenBank/DDBJ whole genome shotgun (WGS) entry which is preliminary data.</text>
</comment>
<proteinExistence type="predicted"/>
<dbReference type="InterPro" id="IPR006553">
    <property type="entry name" value="Leu-rich_rpt_Cys-con_subtyp"/>
</dbReference>
<keyword evidence="5" id="KW-1185">Reference proteome</keyword>
<dbReference type="SUPFAM" id="SSF52047">
    <property type="entry name" value="RNI-like"/>
    <property type="match status" value="1"/>
</dbReference>
<dbReference type="InterPro" id="IPR032675">
    <property type="entry name" value="LRR_dom_sf"/>
</dbReference>
<protein>
    <recommendedName>
        <fullName evidence="6">F-box domain-containing protein</fullName>
    </recommendedName>
</protein>
<evidence type="ECO:0000313" key="5">
    <source>
        <dbReference type="Proteomes" id="UP001229421"/>
    </source>
</evidence>
<evidence type="ECO:0000259" key="2">
    <source>
        <dbReference type="Pfam" id="PF00646"/>
    </source>
</evidence>
<accession>A0AAD8L8G4</accession>
<feature type="domain" description="F-box/LRR-repeat protein 15-like leucin rich repeat" evidence="3">
    <location>
        <begin position="294"/>
        <end position="452"/>
    </location>
</feature>
<dbReference type="PANTHER" id="PTHR13318:SF92">
    <property type="entry name" value="F-BOX_LRR-REPEAT PROTEIN 8-RELATED"/>
    <property type="match status" value="1"/>
</dbReference>
<dbReference type="EMBL" id="JAUHHV010000002">
    <property type="protein sequence ID" value="KAK1433105.1"/>
    <property type="molecule type" value="Genomic_DNA"/>
</dbReference>
<dbReference type="GO" id="GO:0019005">
    <property type="term" value="C:SCF ubiquitin ligase complex"/>
    <property type="evidence" value="ECO:0007669"/>
    <property type="project" value="TreeGrafter"/>
</dbReference>
<dbReference type="SMART" id="SM00367">
    <property type="entry name" value="LRR_CC"/>
    <property type="match status" value="5"/>
</dbReference>
<feature type="domain" description="F-box/LRR-repeat protein 15-like leucin rich repeat" evidence="3">
    <location>
        <begin position="121"/>
        <end position="190"/>
    </location>
</feature>
<name>A0AAD8L8G4_TARER</name>
<dbReference type="InterPro" id="IPR001810">
    <property type="entry name" value="F-box_dom"/>
</dbReference>
<dbReference type="Proteomes" id="UP001229421">
    <property type="component" value="Unassembled WGS sequence"/>
</dbReference>
<evidence type="ECO:0000256" key="1">
    <source>
        <dbReference type="SAM" id="MobiDB-lite"/>
    </source>
</evidence>
<reference evidence="4" key="1">
    <citation type="journal article" date="2023" name="bioRxiv">
        <title>Improved chromosome-level genome assembly for marigold (Tagetes erecta).</title>
        <authorList>
            <person name="Jiang F."/>
            <person name="Yuan L."/>
            <person name="Wang S."/>
            <person name="Wang H."/>
            <person name="Xu D."/>
            <person name="Wang A."/>
            <person name="Fan W."/>
        </authorList>
    </citation>
    <scope>NUCLEOTIDE SEQUENCE</scope>
    <source>
        <strain evidence="4">WSJ</strain>
        <tissue evidence="4">Leaf</tissue>
    </source>
</reference>
<evidence type="ECO:0000313" key="4">
    <source>
        <dbReference type="EMBL" id="KAK1433105.1"/>
    </source>
</evidence>
<sequence length="557" mass="60131">MGQSSSSHSPPLPSPAPASTHHRPTTLTSSSSSSRSEMLGFRYSKDELFIDISDSTTSYVDYTSEIPDDCLALVFQFLGSGDRKRCSLVSKRWLLVEGQSRHRLALNAQSEILPFISSMFSRFDSVTKLSLRCDRRSVSIDDNGLILISFRCRKLTRLKLRGCREVTDIGMAALAKNCKELKKFSCGSCMFGAKGMNAFLDNCCSLEELSVKRLRGITDGGTTEPIGPGATAVSLKSIHLKELYNGQLFGPLISGAKKLKTLKLLRCLGDWDRILEQVAVADNCLVEVHLERVQVSDIGLSALSNCSDLEILHIVKTPDCTNSGMMAVAGRCKYLRKLHIDGWKTNRIGHDALMAIAKHSVNLQELVLIGINPSAISLEAIAMNCANLERLALCGSETIADGEISCIASKCVALKKLCIKGCPVSDEGIEAFAWGCPNLIKIKVKKCKNVTGEVGDWLRARRGSLVVNLDVEAEIVDATASESGAQEDLVELPAITNQVDVDADAEAAVGQPEPLASSSSGRGSAFKTRFGVFGGRALVACTFRRWSVGNSSSNGNS</sequence>
<dbReference type="Gene3D" id="3.80.10.10">
    <property type="entry name" value="Ribonuclease Inhibitor"/>
    <property type="match status" value="1"/>
</dbReference>
<dbReference type="InterPro" id="IPR036047">
    <property type="entry name" value="F-box-like_dom_sf"/>
</dbReference>